<protein>
    <submittedName>
        <fullName evidence="1">DUF1577 domain-containing protein</fullName>
    </submittedName>
</protein>
<reference evidence="1" key="1">
    <citation type="journal article" date="2019" name="PLoS Negl. Trop. Dis.">
        <title>Revisiting the worldwide diversity of Leptospira species in the environment.</title>
        <authorList>
            <person name="Vincent A.T."/>
            <person name="Schiettekatte O."/>
            <person name="Bourhy P."/>
            <person name="Veyrier F.J."/>
            <person name="Picardeau M."/>
        </authorList>
    </citation>
    <scope>NUCLEOTIDE SEQUENCE [LARGE SCALE GENOMIC DNA]</scope>
    <source>
        <strain evidence="1">201702455</strain>
    </source>
</reference>
<sequence length="382" mass="44289">MQYFEKNPRALDYISSKDQKKHVITKYLLDQELTFKVDPFDKKAIIKKYMEEDEKVLIQVPEGLDESGDKKVSLYKILAKFIELDCLLLQKIEKGLYLLKVERLAIAKMNREAPRIVVPNGKTFVTNVISSKTVIDANMFNIPTLVKVNFEDYKNRLKKNSSDNIVIDAFKPGLDRKFEIVKRTRKSLLLEDTQNTESYSTAMDPDRLNYTKEIDDDIGTVVRKFKDQKIISELIRPIIYKNHSNEMIPIGYIWIQSKDKKLSSEYLAELGKLSKEVVDRIKESNTIKTTERFRVLDASAKGIKVKIHDPNLIDTLPKQEDFVFDVLFKMQAPLTVSGTIRWWSKDEDGHLVLGLEFKSKSDNPGERERYIKNLELMQKGAL</sequence>
<name>A0A4R9KFD6_9LEPT</name>
<dbReference type="EMBL" id="RQGF01000004">
    <property type="protein sequence ID" value="TGL65792.1"/>
    <property type="molecule type" value="Genomic_DNA"/>
</dbReference>
<gene>
    <name evidence="1" type="ORF">EHQ64_00535</name>
</gene>
<organism evidence="1 2">
    <name type="scientific">Leptospira sarikeiensis</name>
    <dbReference type="NCBI Taxonomy" id="2484943"/>
    <lineage>
        <taxon>Bacteria</taxon>
        <taxon>Pseudomonadati</taxon>
        <taxon>Spirochaetota</taxon>
        <taxon>Spirochaetia</taxon>
        <taxon>Leptospirales</taxon>
        <taxon>Leptospiraceae</taxon>
        <taxon>Leptospira</taxon>
    </lineage>
</organism>
<dbReference type="AlphaFoldDB" id="A0A4R9KFD6"/>
<evidence type="ECO:0000313" key="2">
    <source>
        <dbReference type="Proteomes" id="UP000297762"/>
    </source>
</evidence>
<dbReference type="OrthoDB" id="337669at2"/>
<proteinExistence type="predicted"/>
<comment type="caution">
    <text evidence="1">The sequence shown here is derived from an EMBL/GenBank/DDBJ whole genome shotgun (WGS) entry which is preliminary data.</text>
</comment>
<dbReference type="RefSeq" id="WP_135647521.1">
    <property type="nucleotide sequence ID" value="NZ_RQGF01000004.1"/>
</dbReference>
<keyword evidence="2" id="KW-1185">Reference proteome</keyword>
<accession>A0A4R9KFD6</accession>
<evidence type="ECO:0000313" key="1">
    <source>
        <dbReference type="EMBL" id="TGL65792.1"/>
    </source>
</evidence>
<dbReference type="Pfam" id="PF07614">
    <property type="entry name" value="DUF1577"/>
    <property type="match status" value="1"/>
</dbReference>
<dbReference type="Proteomes" id="UP000297762">
    <property type="component" value="Unassembled WGS sequence"/>
</dbReference>
<dbReference type="InterPro" id="IPR011471">
    <property type="entry name" value="DUF1577"/>
</dbReference>